<keyword evidence="2" id="KW-1185">Reference proteome</keyword>
<evidence type="ECO:0000313" key="3">
    <source>
        <dbReference type="WBParaSite" id="nRc.2.0.1.t19348-RA"/>
    </source>
</evidence>
<proteinExistence type="predicted"/>
<dbReference type="AlphaFoldDB" id="A0A915J086"/>
<name>A0A915J086_ROMCU</name>
<feature type="compositionally biased region" description="Basic residues" evidence="1">
    <location>
        <begin position="160"/>
        <end position="179"/>
    </location>
</feature>
<reference evidence="3" key="1">
    <citation type="submission" date="2022-11" db="UniProtKB">
        <authorList>
            <consortium name="WormBaseParasite"/>
        </authorList>
    </citation>
    <scope>IDENTIFICATION</scope>
</reference>
<evidence type="ECO:0000313" key="2">
    <source>
        <dbReference type="Proteomes" id="UP000887565"/>
    </source>
</evidence>
<feature type="compositionally biased region" description="Polar residues" evidence="1">
    <location>
        <begin position="140"/>
        <end position="151"/>
    </location>
</feature>
<feature type="compositionally biased region" description="Low complexity" evidence="1">
    <location>
        <begin position="125"/>
        <end position="139"/>
    </location>
</feature>
<organism evidence="2 3">
    <name type="scientific">Romanomermis culicivorax</name>
    <name type="common">Nematode worm</name>
    <dbReference type="NCBI Taxonomy" id="13658"/>
    <lineage>
        <taxon>Eukaryota</taxon>
        <taxon>Metazoa</taxon>
        <taxon>Ecdysozoa</taxon>
        <taxon>Nematoda</taxon>
        <taxon>Enoplea</taxon>
        <taxon>Dorylaimia</taxon>
        <taxon>Mermithida</taxon>
        <taxon>Mermithoidea</taxon>
        <taxon>Mermithidae</taxon>
        <taxon>Romanomermis</taxon>
    </lineage>
</organism>
<dbReference type="Proteomes" id="UP000887565">
    <property type="component" value="Unplaced"/>
</dbReference>
<feature type="region of interest" description="Disordered" evidence="1">
    <location>
        <begin position="125"/>
        <end position="179"/>
    </location>
</feature>
<feature type="compositionally biased region" description="Basic residues" evidence="1">
    <location>
        <begin position="82"/>
        <end position="94"/>
    </location>
</feature>
<dbReference type="WBParaSite" id="nRc.2.0.1.t19348-RA">
    <property type="protein sequence ID" value="nRc.2.0.1.t19348-RA"/>
    <property type="gene ID" value="nRc.2.0.1.g19348"/>
</dbReference>
<accession>A0A915J086</accession>
<evidence type="ECO:0000256" key="1">
    <source>
        <dbReference type="SAM" id="MobiDB-lite"/>
    </source>
</evidence>
<feature type="region of interest" description="Disordered" evidence="1">
    <location>
        <begin position="53"/>
        <end position="105"/>
    </location>
</feature>
<sequence length="328" mass="36667">KEPAEIPENIHNAFVQWEQKHYEAAAPETDKTETTVPKMQDVAVALKEQLKNYEQEVSQSQSEEDTIYEKEDVTTTTTKDMTKKKKKKKKKRAKPLREANDSQILATVATQALDDKLPYQRQSLSSSFELSGESLDSLSATSTTPADSKTAPQPGATGAKAHKAATKERKKKPKPTLKVKGAKGTIADLMSIDFAEEFFISTPDIVKEILEDAKEPQGSSGSLRAHSYTPQQIAEMSKNREKEFAALLKANTKEMLFTSQATAQETDNWAANVYKKPSTRGTRPRLKHNPVVESRDFCYLCTPRHWKNVCKKHSSAGDFQDAQEHPPQ</sequence>
<protein>
    <submittedName>
        <fullName evidence="3">Uncharacterized protein</fullName>
    </submittedName>
</protein>